<feature type="compositionally biased region" description="Polar residues" evidence="1">
    <location>
        <begin position="124"/>
        <end position="135"/>
    </location>
</feature>
<organism evidence="3 4">
    <name type="scientific">Liparis tanakae</name>
    <name type="common">Tanaka's snailfish</name>
    <dbReference type="NCBI Taxonomy" id="230148"/>
    <lineage>
        <taxon>Eukaryota</taxon>
        <taxon>Metazoa</taxon>
        <taxon>Chordata</taxon>
        <taxon>Craniata</taxon>
        <taxon>Vertebrata</taxon>
        <taxon>Euteleostomi</taxon>
        <taxon>Actinopterygii</taxon>
        <taxon>Neopterygii</taxon>
        <taxon>Teleostei</taxon>
        <taxon>Neoteleostei</taxon>
        <taxon>Acanthomorphata</taxon>
        <taxon>Eupercaria</taxon>
        <taxon>Perciformes</taxon>
        <taxon>Cottioidei</taxon>
        <taxon>Cottales</taxon>
        <taxon>Liparidae</taxon>
        <taxon>Liparis</taxon>
    </lineage>
</organism>
<keyword evidence="2" id="KW-0472">Membrane</keyword>
<keyword evidence="4" id="KW-1185">Reference proteome</keyword>
<reference evidence="3 4" key="1">
    <citation type="submission" date="2019-03" db="EMBL/GenBank/DDBJ databases">
        <title>First draft genome of Liparis tanakae, snailfish: a comprehensive survey of snailfish specific genes.</title>
        <authorList>
            <person name="Kim W."/>
            <person name="Song I."/>
            <person name="Jeong J.-H."/>
            <person name="Kim D."/>
            <person name="Kim S."/>
            <person name="Ryu S."/>
            <person name="Song J.Y."/>
            <person name="Lee S.K."/>
        </authorList>
    </citation>
    <scope>NUCLEOTIDE SEQUENCE [LARGE SCALE GENOMIC DNA]</scope>
    <source>
        <tissue evidence="3">Muscle</tissue>
    </source>
</reference>
<feature type="transmembrane region" description="Helical" evidence="2">
    <location>
        <begin position="39"/>
        <end position="57"/>
    </location>
</feature>
<proteinExistence type="predicted"/>
<gene>
    <name evidence="3" type="ORF">EYF80_014942</name>
</gene>
<evidence type="ECO:0000256" key="2">
    <source>
        <dbReference type="SAM" id="Phobius"/>
    </source>
</evidence>
<evidence type="ECO:0000313" key="4">
    <source>
        <dbReference type="Proteomes" id="UP000314294"/>
    </source>
</evidence>
<name>A0A4Z2IBQ5_9TELE</name>
<feature type="region of interest" description="Disordered" evidence="1">
    <location>
        <begin position="124"/>
        <end position="148"/>
    </location>
</feature>
<evidence type="ECO:0000313" key="3">
    <source>
        <dbReference type="EMBL" id="TNN74842.1"/>
    </source>
</evidence>
<accession>A0A4Z2IBQ5</accession>
<dbReference type="Proteomes" id="UP000314294">
    <property type="component" value="Unassembled WGS sequence"/>
</dbReference>
<dbReference type="EMBL" id="SRLO01000110">
    <property type="protein sequence ID" value="TNN74842.1"/>
    <property type="molecule type" value="Genomic_DNA"/>
</dbReference>
<comment type="caution">
    <text evidence="3">The sequence shown here is derived from an EMBL/GenBank/DDBJ whole genome shotgun (WGS) entry which is preliminary data.</text>
</comment>
<protein>
    <submittedName>
        <fullName evidence="3">Uncharacterized protein</fullName>
    </submittedName>
</protein>
<sequence length="148" mass="15653">MKLWGMICFKAAREAVKPGRSQLVATDRLGLRPRALETVWLGGPAFLFLLVCVSAAWRSSERGRKYVRVILTADVTSLSLIECLCASSSAFIAAPSGGGDGDGIYRFTGMFLLLSANALAATPSSPHQTVSNNPLSPRGSAASPAMYC</sequence>
<evidence type="ECO:0000256" key="1">
    <source>
        <dbReference type="SAM" id="MobiDB-lite"/>
    </source>
</evidence>
<dbReference type="AlphaFoldDB" id="A0A4Z2IBQ5"/>
<keyword evidence="2" id="KW-0812">Transmembrane</keyword>
<keyword evidence="2" id="KW-1133">Transmembrane helix</keyword>